<comment type="subcellular location">
    <subcellularLocation>
        <location evidence="1">Nucleus</location>
    </subcellularLocation>
</comment>
<dbReference type="FunFam" id="1.20.5.170:FF:000020">
    <property type="entry name" value="BZIP transcription factor"/>
    <property type="match status" value="1"/>
</dbReference>
<dbReference type="GO" id="GO:0005634">
    <property type="term" value="C:nucleus"/>
    <property type="evidence" value="ECO:0007669"/>
    <property type="project" value="UniProtKB-SubCell"/>
</dbReference>
<evidence type="ECO:0000256" key="2">
    <source>
        <dbReference type="ARBA" id="ARBA00007163"/>
    </source>
</evidence>
<evidence type="ECO:0000313" key="10">
    <source>
        <dbReference type="EMBL" id="KAK4748422.1"/>
    </source>
</evidence>
<keyword evidence="6" id="KW-0539">Nucleus</keyword>
<proteinExistence type="inferred from homology"/>
<keyword evidence="4" id="KW-0238">DNA-binding</keyword>
<evidence type="ECO:0000256" key="3">
    <source>
        <dbReference type="ARBA" id="ARBA00023015"/>
    </source>
</evidence>
<comment type="similarity">
    <text evidence="2">Belongs to the bZIP family.</text>
</comment>
<protein>
    <recommendedName>
        <fullName evidence="9">BZIP domain-containing protein</fullName>
    </recommendedName>
</protein>
<sequence>MGNQEDAKSTKSEKPSTPQALEQSHIHVYPNWAAAQAYYGPRVALPPYYNSTVPPGYAPHPYFWSPQHIISPYGTPYAATYSQGGVYAQPATPTIPAPVSGETPSKSSGGPSHYLTVKKSIDKLAIVESGDNGAKPRVLESTESEDTSDSRDVHTSGAYKLGRKRMRNGTPHTTLRKCEAGSALDANLKIPSEGWLLSERDLKWERRKQSNRESARRSRLRKQAEAEELANKVGYLTAENAALTTEINGMIEDADNLRRENAKLMENLKHSKPEGTGDEGSDTEIQETLPIATENLLTRVENASSSEASTEEKVYDQKVQNIKSGTKLLQLFTTKSRGADAVSAA</sequence>
<dbReference type="InterPro" id="IPR004827">
    <property type="entry name" value="bZIP"/>
</dbReference>
<reference evidence="10 11" key="1">
    <citation type="journal article" date="2023" name="Hortic Res">
        <title>Pangenome of water caltrop reveals structural variations and asymmetric subgenome divergence after allopolyploidization.</title>
        <authorList>
            <person name="Zhang X."/>
            <person name="Chen Y."/>
            <person name="Wang L."/>
            <person name="Yuan Y."/>
            <person name="Fang M."/>
            <person name="Shi L."/>
            <person name="Lu R."/>
            <person name="Comes H.P."/>
            <person name="Ma Y."/>
            <person name="Chen Y."/>
            <person name="Huang G."/>
            <person name="Zhou Y."/>
            <person name="Zheng Z."/>
            <person name="Qiu Y."/>
        </authorList>
    </citation>
    <scope>NUCLEOTIDE SEQUENCE [LARGE SCALE GENOMIC DNA]</scope>
    <source>
        <tissue evidence="10">Roots</tissue>
    </source>
</reference>
<evidence type="ECO:0000256" key="7">
    <source>
        <dbReference type="SAM" id="Coils"/>
    </source>
</evidence>
<evidence type="ECO:0000259" key="9">
    <source>
        <dbReference type="PROSITE" id="PS50217"/>
    </source>
</evidence>
<name>A0AAN7H3C3_9MYRT</name>
<dbReference type="GO" id="GO:0000976">
    <property type="term" value="F:transcription cis-regulatory region binding"/>
    <property type="evidence" value="ECO:0007669"/>
    <property type="project" value="UniProtKB-ARBA"/>
</dbReference>
<dbReference type="GO" id="GO:0003700">
    <property type="term" value="F:DNA-binding transcription factor activity"/>
    <property type="evidence" value="ECO:0007669"/>
    <property type="project" value="InterPro"/>
</dbReference>
<evidence type="ECO:0000256" key="1">
    <source>
        <dbReference type="ARBA" id="ARBA00004123"/>
    </source>
</evidence>
<keyword evidence="11" id="KW-1185">Reference proteome</keyword>
<dbReference type="InterPro" id="IPR046347">
    <property type="entry name" value="bZIP_sf"/>
</dbReference>
<evidence type="ECO:0000256" key="6">
    <source>
        <dbReference type="ARBA" id="ARBA00023242"/>
    </source>
</evidence>
<keyword evidence="3" id="KW-0805">Transcription regulation</keyword>
<dbReference type="CDD" id="cd14702">
    <property type="entry name" value="bZIP_plant_GBF1"/>
    <property type="match status" value="1"/>
</dbReference>
<dbReference type="SMART" id="SM00338">
    <property type="entry name" value="BRLZ"/>
    <property type="match status" value="1"/>
</dbReference>
<dbReference type="Pfam" id="PF07777">
    <property type="entry name" value="MFMR"/>
    <property type="match status" value="1"/>
</dbReference>
<dbReference type="InterPro" id="IPR044827">
    <property type="entry name" value="GBF-like"/>
</dbReference>
<evidence type="ECO:0000256" key="5">
    <source>
        <dbReference type="ARBA" id="ARBA00023163"/>
    </source>
</evidence>
<evidence type="ECO:0000256" key="4">
    <source>
        <dbReference type="ARBA" id="ARBA00023125"/>
    </source>
</evidence>
<dbReference type="Proteomes" id="UP001345219">
    <property type="component" value="Chromosome 12"/>
</dbReference>
<gene>
    <name evidence="10" type="ORF">SAY87_015008</name>
</gene>
<accession>A0AAN7H3C3</accession>
<feature type="region of interest" description="Disordered" evidence="8">
    <location>
        <begin position="1"/>
        <end position="23"/>
    </location>
</feature>
<feature type="compositionally biased region" description="Basic and acidic residues" evidence="8">
    <location>
        <begin position="1"/>
        <end position="14"/>
    </location>
</feature>
<dbReference type="InterPro" id="IPR012900">
    <property type="entry name" value="MFMR"/>
</dbReference>
<keyword evidence="5" id="KW-0804">Transcription</keyword>
<dbReference type="SUPFAM" id="SSF57959">
    <property type="entry name" value="Leucine zipper domain"/>
    <property type="match status" value="1"/>
</dbReference>
<comment type="caution">
    <text evidence="10">The sequence shown here is derived from an EMBL/GenBank/DDBJ whole genome shotgun (WGS) entry which is preliminary data.</text>
</comment>
<evidence type="ECO:0000313" key="11">
    <source>
        <dbReference type="Proteomes" id="UP001345219"/>
    </source>
</evidence>
<keyword evidence="7" id="KW-0175">Coiled coil</keyword>
<dbReference type="Gene3D" id="1.20.5.170">
    <property type="match status" value="1"/>
</dbReference>
<dbReference type="InterPro" id="IPR045314">
    <property type="entry name" value="bZIP_plant_GBF1"/>
</dbReference>
<organism evidence="10 11">
    <name type="scientific">Trapa incisa</name>
    <dbReference type="NCBI Taxonomy" id="236973"/>
    <lineage>
        <taxon>Eukaryota</taxon>
        <taxon>Viridiplantae</taxon>
        <taxon>Streptophyta</taxon>
        <taxon>Embryophyta</taxon>
        <taxon>Tracheophyta</taxon>
        <taxon>Spermatophyta</taxon>
        <taxon>Magnoliopsida</taxon>
        <taxon>eudicotyledons</taxon>
        <taxon>Gunneridae</taxon>
        <taxon>Pentapetalae</taxon>
        <taxon>rosids</taxon>
        <taxon>malvids</taxon>
        <taxon>Myrtales</taxon>
        <taxon>Lythraceae</taxon>
        <taxon>Trapa</taxon>
    </lineage>
</organism>
<dbReference type="Pfam" id="PF00170">
    <property type="entry name" value="bZIP_1"/>
    <property type="match status" value="1"/>
</dbReference>
<dbReference type="AlphaFoldDB" id="A0AAN7H3C3"/>
<evidence type="ECO:0000256" key="8">
    <source>
        <dbReference type="SAM" id="MobiDB-lite"/>
    </source>
</evidence>
<dbReference type="EMBL" id="JAXIOK010000019">
    <property type="protein sequence ID" value="KAK4748422.1"/>
    <property type="molecule type" value="Genomic_DNA"/>
</dbReference>
<dbReference type="GO" id="GO:0046983">
    <property type="term" value="F:protein dimerization activity"/>
    <property type="evidence" value="ECO:0007669"/>
    <property type="project" value="UniProtKB-ARBA"/>
</dbReference>
<dbReference type="PANTHER" id="PTHR45967:SF1">
    <property type="entry name" value="G-BOX-BINDING FACTOR 3"/>
    <property type="match status" value="1"/>
</dbReference>
<dbReference type="PROSITE" id="PS50217">
    <property type="entry name" value="BZIP"/>
    <property type="match status" value="1"/>
</dbReference>
<feature type="region of interest" description="Disordered" evidence="8">
    <location>
        <begin position="92"/>
        <end position="111"/>
    </location>
</feature>
<dbReference type="PROSITE" id="PS00036">
    <property type="entry name" value="BZIP_BASIC"/>
    <property type="match status" value="1"/>
</dbReference>
<feature type="region of interest" description="Disordered" evidence="8">
    <location>
        <begin position="128"/>
        <end position="157"/>
    </location>
</feature>
<feature type="domain" description="BZIP" evidence="9">
    <location>
        <begin position="201"/>
        <end position="264"/>
    </location>
</feature>
<dbReference type="PANTHER" id="PTHR45967">
    <property type="entry name" value="G-BOX-BINDING FACTOR 3-RELATED"/>
    <property type="match status" value="1"/>
</dbReference>
<feature type="coiled-coil region" evidence="7">
    <location>
        <begin position="212"/>
        <end position="267"/>
    </location>
</feature>